<protein>
    <submittedName>
        <fullName evidence="2">Phage portal protein</fullName>
    </submittedName>
</protein>
<sequence>MAGYLTGDSLTFGTGPVSHTSWGIPVVDAGTPLALGFEGRDPQRVWETQPSVRKVVEFAARAVAAVAWHAFERVDDTDRQRDAGSTIETTLNRPARFTSGFELKRDIVTDWMLYDRWCVALIGDELVRIPPRLLEVGSDFLGRVNRLAVSTPTGIVNLLDVPVAYGAGWHTSMAYGTSPTKTLSSLMDEQERAVQWRSDQWDHAAKLTGVIEHPGKFKDPRARAEFAAGFDEYRRSKSGGTPIFENGMKYSSVETLKPADAKDIEGRQLTDIEVSSFYHIPPELVGAREGTMANVAAFRQMLYGPTLGPILTALNQAFNSEIVPALAGKVGMYAELDREGAIAGSFVEEAVVLQTAVGGPWLTRAEARARKNLPHLDGTDELITPLNVTEGGLASPRDTAPPSAGEGSTGD</sequence>
<dbReference type="Pfam" id="PF04860">
    <property type="entry name" value="Phage_portal"/>
    <property type="match status" value="1"/>
</dbReference>
<dbReference type="KEGG" id="ido:I598_1890"/>
<accession>A0A161I7A8</accession>
<keyword evidence="3" id="KW-1185">Reference proteome</keyword>
<dbReference type="RefSeq" id="WP_068202738.1">
    <property type="nucleotide sequence ID" value="NZ_CP014209.1"/>
</dbReference>
<name>A0A161I7A8_9MICO</name>
<dbReference type="STRING" id="1300344.I598_1890"/>
<proteinExistence type="predicted"/>
<reference evidence="2 3" key="1">
    <citation type="submission" date="2016-01" db="EMBL/GenBank/DDBJ databases">
        <title>Complete genome sequence of a soil Actinobacterium, Isoptericola dokdonensis DS-3.</title>
        <authorList>
            <person name="Kwon S.-K."/>
            <person name="Kim J.F."/>
        </authorList>
    </citation>
    <scope>NUCLEOTIDE SEQUENCE [LARGE SCALE GENOMIC DNA]</scope>
    <source>
        <strain evidence="2 3">DS-3</strain>
    </source>
</reference>
<evidence type="ECO:0000256" key="1">
    <source>
        <dbReference type="SAM" id="MobiDB-lite"/>
    </source>
</evidence>
<organism evidence="2 3">
    <name type="scientific">Isoptericola dokdonensis DS-3</name>
    <dbReference type="NCBI Taxonomy" id="1300344"/>
    <lineage>
        <taxon>Bacteria</taxon>
        <taxon>Bacillati</taxon>
        <taxon>Actinomycetota</taxon>
        <taxon>Actinomycetes</taxon>
        <taxon>Micrococcales</taxon>
        <taxon>Promicromonosporaceae</taxon>
        <taxon>Isoptericola</taxon>
    </lineage>
</organism>
<gene>
    <name evidence="2" type="ORF">I598_1890</name>
</gene>
<dbReference type="PATRIC" id="fig|1300344.3.peg.1900"/>
<dbReference type="Proteomes" id="UP000076794">
    <property type="component" value="Chromosome"/>
</dbReference>
<dbReference type="InterPro" id="IPR006944">
    <property type="entry name" value="Phage/GTA_portal"/>
</dbReference>
<dbReference type="EMBL" id="CP014209">
    <property type="protein sequence ID" value="ANC31438.1"/>
    <property type="molecule type" value="Genomic_DNA"/>
</dbReference>
<dbReference type="OrthoDB" id="9765386at2"/>
<feature type="region of interest" description="Disordered" evidence="1">
    <location>
        <begin position="389"/>
        <end position="411"/>
    </location>
</feature>
<dbReference type="AlphaFoldDB" id="A0A161I7A8"/>
<evidence type="ECO:0000313" key="2">
    <source>
        <dbReference type="EMBL" id="ANC31438.1"/>
    </source>
</evidence>
<evidence type="ECO:0000313" key="3">
    <source>
        <dbReference type="Proteomes" id="UP000076794"/>
    </source>
</evidence>